<sequence length="84" mass="9334">MNKNKDESMTVYEDEWEFWDDIAGKYILKNAGTDHNAGLVTEAAANYADRMVIARRKRKSEKVPDGEVPRMSATATIVAAATVV</sequence>
<reference evidence="1 2" key="1">
    <citation type="submission" date="2019-02" db="EMBL/GenBank/DDBJ databases">
        <title>Genome of Pseudomonas korensis isolated from heavy metal contaminated environment.</title>
        <authorList>
            <person name="Ayangbenro A.S."/>
            <person name="Babalola O."/>
        </authorList>
    </citation>
    <scope>NUCLEOTIDE SEQUENCE [LARGE SCALE GENOMIC DNA]</scope>
    <source>
        <strain evidence="1 2">AB36</strain>
    </source>
</reference>
<organism evidence="1 2">
    <name type="scientific">Pseudomonas koreensis</name>
    <dbReference type="NCBI Taxonomy" id="198620"/>
    <lineage>
        <taxon>Bacteria</taxon>
        <taxon>Pseudomonadati</taxon>
        <taxon>Pseudomonadota</taxon>
        <taxon>Gammaproteobacteria</taxon>
        <taxon>Pseudomonadales</taxon>
        <taxon>Pseudomonadaceae</taxon>
        <taxon>Pseudomonas</taxon>
    </lineage>
</organism>
<dbReference type="AlphaFoldDB" id="A0A4Q4KX24"/>
<proteinExistence type="predicted"/>
<dbReference type="Proteomes" id="UP000291107">
    <property type="component" value="Unassembled WGS sequence"/>
</dbReference>
<name>A0A4Q4KX24_9PSED</name>
<evidence type="ECO:0000313" key="2">
    <source>
        <dbReference type="Proteomes" id="UP000291107"/>
    </source>
</evidence>
<gene>
    <name evidence="1" type="ORF">EVS84_22705</name>
</gene>
<evidence type="ECO:0000313" key="1">
    <source>
        <dbReference type="EMBL" id="RYM38555.1"/>
    </source>
</evidence>
<dbReference type="EMBL" id="SEUB01000009">
    <property type="protein sequence ID" value="RYM38555.1"/>
    <property type="molecule type" value="Genomic_DNA"/>
</dbReference>
<accession>A0A4Q4KX24</accession>
<comment type="caution">
    <text evidence="1">The sequence shown here is derived from an EMBL/GenBank/DDBJ whole genome shotgun (WGS) entry which is preliminary data.</text>
</comment>
<protein>
    <submittedName>
        <fullName evidence="1">Uncharacterized protein</fullName>
    </submittedName>
</protein>
<dbReference type="RefSeq" id="WP_129999739.1">
    <property type="nucleotide sequence ID" value="NZ_SEUB01000009.1"/>
</dbReference>